<evidence type="ECO:0000256" key="4">
    <source>
        <dbReference type="ARBA" id="ARBA00022827"/>
    </source>
</evidence>
<evidence type="ECO:0000259" key="8">
    <source>
        <dbReference type="Pfam" id="PF02770"/>
    </source>
</evidence>
<comment type="similarity">
    <text evidence="2 6">Belongs to the acyl-CoA dehydrogenase family.</text>
</comment>
<dbReference type="PROSITE" id="PS00073">
    <property type="entry name" value="ACYL_COA_DH_2"/>
    <property type="match status" value="1"/>
</dbReference>
<gene>
    <name evidence="10" type="ORF">HY076_04190</name>
</gene>
<dbReference type="FunFam" id="1.20.140.10:FF:000004">
    <property type="entry name" value="Acyl-CoA dehydrogenase FadE25"/>
    <property type="match status" value="1"/>
</dbReference>
<dbReference type="FunFam" id="1.10.540.10:FF:000002">
    <property type="entry name" value="Acyl-CoA dehydrogenase FadE19"/>
    <property type="match status" value="1"/>
</dbReference>
<dbReference type="Gene3D" id="1.10.540.10">
    <property type="entry name" value="Acyl-CoA dehydrogenase/oxidase, N-terminal domain"/>
    <property type="match status" value="1"/>
</dbReference>
<evidence type="ECO:0000256" key="2">
    <source>
        <dbReference type="ARBA" id="ARBA00009347"/>
    </source>
</evidence>
<dbReference type="InterPro" id="IPR006089">
    <property type="entry name" value="Acyl-CoA_DH_CS"/>
</dbReference>
<evidence type="ECO:0000313" key="11">
    <source>
        <dbReference type="Proteomes" id="UP000807850"/>
    </source>
</evidence>
<feature type="domain" description="Acyl-CoA dehydrogenase/oxidase N-terminal" evidence="9">
    <location>
        <begin position="6"/>
        <end position="118"/>
    </location>
</feature>
<dbReference type="InterPro" id="IPR046373">
    <property type="entry name" value="Acyl-CoA_Oxase/DH_mid-dom_sf"/>
</dbReference>
<dbReference type="Gene3D" id="2.40.110.10">
    <property type="entry name" value="Butyryl-CoA Dehydrogenase, subunit A, domain 2"/>
    <property type="match status" value="1"/>
</dbReference>
<dbReference type="Gene3D" id="1.20.140.10">
    <property type="entry name" value="Butyryl-CoA Dehydrogenase, subunit A, domain 3"/>
    <property type="match status" value="1"/>
</dbReference>
<dbReference type="GO" id="GO:0050660">
    <property type="term" value="F:flavin adenine dinucleotide binding"/>
    <property type="evidence" value="ECO:0007669"/>
    <property type="project" value="InterPro"/>
</dbReference>
<evidence type="ECO:0000256" key="1">
    <source>
        <dbReference type="ARBA" id="ARBA00001974"/>
    </source>
</evidence>
<evidence type="ECO:0000259" key="7">
    <source>
        <dbReference type="Pfam" id="PF00441"/>
    </source>
</evidence>
<dbReference type="PIRSF" id="PIRSF016578">
    <property type="entry name" value="HsaA"/>
    <property type="match status" value="1"/>
</dbReference>
<comment type="caution">
    <text evidence="10">The sequence shown here is derived from an EMBL/GenBank/DDBJ whole genome shotgun (WGS) entry which is preliminary data.</text>
</comment>
<evidence type="ECO:0000256" key="3">
    <source>
        <dbReference type="ARBA" id="ARBA00022630"/>
    </source>
</evidence>
<dbReference type="Pfam" id="PF02771">
    <property type="entry name" value="Acyl-CoA_dh_N"/>
    <property type="match status" value="1"/>
</dbReference>
<dbReference type="InterPro" id="IPR036250">
    <property type="entry name" value="AcylCo_DH-like_C"/>
</dbReference>
<dbReference type="Pfam" id="PF02770">
    <property type="entry name" value="Acyl-CoA_dh_M"/>
    <property type="match status" value="1"/>
</dbReference>
<evidence type="ECO:0000313" key="10">
    <source>
        <dbReference type="EMBL" id="MBI3539453.1"/>
    </source>
</evidence>
<comment type="cofactor">
    <cofactor evidence="1 6">
        <name>FAD</name>
        <dbReference type="ChEBI" id="CHEBI:57692"/>
    </cofactor>
</comment>
<dbReference type="Proteomes" id="UP000807850">
    <property type="component" value="Unassembled WGS sequence"/>
</dbReference>
<dbReference type="InterPro" id="IPR009100">
    <property type="entry name" value="AcylCoA_DH/oxidase_NM_dom_sf"/>
</dbReference>
<sequence length="385" mass="41540">MAFDLSEDQQAVREMVRDFAEREIRPVAQTIDETHEFPAATVKQMAELGLMGMFVPETYGGAGMDYVSYAIAIEELSRVCASHGVIASAHNSLVCYPILTYGSEAQKQKYLAPLARGEAIGAYCLTEPNAGSNAANQQATAAAEGDAFVLNGTKLFVTNAGPAATFVVYAATDRALGPKGISAFIVDAATPGVTKSKKEKKLGIHASDTREIVFANARVPKANLLGELNKGYTVALATLGGGRIGIAAQALGIAQASIEAAVRYAGERRQFDRVIGEFDAIRHMLADMAIEVDTARLLVYQASWLRDQGRPHVKEASLAKWHASEAATRCAHMAIQVHGGYGYLSEFNVERYWRDARITEIYEGTTEVQKMVVAGQVLKDHLRPA</sequence>
<dbReference type="InterPro" id="IPR009075">
    <property type="entry name" value="AcylCo_DH/oxidase_C"/>
</dbReference>
<evidence type="ECO:0000259" key="9">
    <source>
        <dbReference type="Pfam" id="PF02771"/>
    </source>
</evidence>
<organism evidence="10 11">
    <name type="scientific">Eiseniibacteriota bacterium</name>
    <dbReference type="NCBI Taxonomy" id="2212470"/>
    <lineage>
        <taxon>Bacteria</taxon>
        <taxon>Candidatus Eiseniibacteriota</taxon>
    </lineage>
</organism>
<dbReference type="AlphaFoldDB" id="A0A9D6QM71"/>
<dbReference type="PANTHER" id="PTHR43884">
    <property type="entry name" value="ACYL-COA DEHYDROGENASE"/>
    <property type="match status" value="1"/>
</dbReference>
<accession>A0A9D6QM71</accession>
<name>A0A9D6QM71_UNCEI</name>
<dbReference type="InterPro" id="IPR006091">
    <property type="entry name" value="Acyl-CoA_Oxase/DH_mid-dom"/>
</dbReference>
<dbReference type="SUPFAM" id="SSF56645">
    <property type="entry name" value="Acyl-CoA dehydrogenase NM domain-like"/>
    <property type="match status" value="1"/>
</dbReference>
<dbReference type="InterPro" id="IPR037069">
    <property type="entry name" value="AcylCoA_DH/ox_N_sf"/>
</dbReference>
<feature type="domain" description="Acyl-CoA dehydrogenase/oxidase C-terminal" evidence="7">
    <location>
        <begin position="229"/>
        <end position="377"/>
    </location>
</feature>
<dbReference type="FunFam" id="2.40.110.10:FF:000001">
    <property type="entry name" value="Acyl-CoA dehydrogenase, mitochondrial"/>
    <property type="match status" value="1"/>
</dbReference>
<reference evidence="10" key="1">
    <citation type="submission" date="2020-07" db="EMBL/GenBank/DDBJ databases">
        <title>Huge and variable diversity of episymbiotic CPR bacteria and DPANN archaea in groundwater ecosystems.</title>
        <authorList>
            <person name="He C.Y."/>
            <person name="Keren R."/>
            <person name="Whittaker M."/>
            <person name="Farag I.F."/>
            <person name="Doudna J."/>
            <person name="Cate J.H.D."/>
            <person name="Banfield J.F."/>
        </authorList>
    </citation>
    <scope>NUCLEOTIDE SEQUENCE</scope>
    <source>
        <strain evidence="10">NC_groundwater_928_Pr1_S-0.2um_72_17</strain>
    </source>
</reference>
<keyword evidence="5 6" id="KW-0560">Oxidoreductase</keyword>
<keyword evidence="3 6" id="KW-0285">Flavoprotein</keyword>
<dbReference type="Pfam" id="PF00441">
    <property type="entry name" value="Acyl-CoA_dh_1"/>
    <property type="match status" value="1"/>
</dbReference>
<protein>
    <submittedName>
        <fullName evidence="10">Acyl-CoA dehydrogenase family protein</fullName>
    </submittedName>
</protein>
<evidence type="ECO:0000256" key="6">
    <source>
        <dbReference type="RuleBase" id="RU362125"/>
    </source>
</evidence>
<dbReference type="InterPro" id="IPR013786">
    <property type="entry name" value="AcylCoA_DH/ox_N"/>
</dbReference>
<dbReference type="PANTHER" id="PTHR43884:SF12">
    <property type="entry name" value="ISOVALERYL-COA DEHYDROGENASE, MITOCHONDRIAL-RELATED"/>
    <property type="match status" value="1"/>
</dbReference>
<dbReference type="EMBL" id="JACQAY010000128">
    <property type="protein sequence ID" value="MBI3539453.1"/>
    <property type="molecule type" value="Genomic_DNA"/>
</dbReference>
<evidence type="ECO:0000256" key="5">
    <source>
        <dbReference type="ARBA" id="ARBA00023002"/>
    </source>
</evidence>
<dbReference type="GO" id="GO:0003995">
    <property type="term" value="F:acyl-CoA dehydrogenase activity"/>
    <property type="evidence" value="ECO:0007669"/>
    <property type="project" value="InterPro"/>
</dbReference>
<keyword evidence="4 6" id="KW-0274">FAD</keyword>
<dbReference type="SUPFAM" id="SSF47203">
    <property type="entry name" value="Acyl-CoA dehydrogenase C-terminal domain-like"/>
    <property type="match status" value="1"/>
</dbReference>
<feature type="domain" description="Acyl-CoA oxidase/dehydrogenase middle" evidence="8">
    <location>
        <begin position="122"/>
        <end position="216"/>
    </location>
</feature>
<proteinExistence type="inferred from homology"/>